<evidence type="ECO:0000256" key="1">
    <source>
        <dbReference type="PROSITE-ProRule" id="PRU00339"/>
    </source>
</evidence>
<reference evidence="3 4" key="1">
    <citation type="journal article" date="2008" name="J. Bacteriol.">
        <title>Insights into plant cell wall degradation from the genome sequence of the soil bacterium Cellvibrio japonicus.</title>
        <authorList>
            <person name="Deboy R.T."/>
            <person name="Mongodin E.F."/>
            <person name="Fouts D.E."/>
            <person name="Tailford L.E."/>
            <person name="Khouri H."/>
            <person name="Emerson J.B."/>
            <person name="Mohamoud Y."/>
            <person name="Watkins K."/>
            <person name="Henrissat B."/>
            <person name="Gilbert H.J."/>
            <person name="Nelson K.E."/>
        </authorList>
    </citation>
    <scope>NUCLEOTIDE SEQUENCE [LARGE SCALE GENOMIC DNA]</scope>
    <source>
        <strain evidence="3 4">Ueda107</strain>
    </source>
</reference>
<evidence type="ECO:0000313" key="4">
    <source>
        <dbReference type="Proteomes" id="UP000001036"/>
    </source>
</evidence>
<dbReference type="STRING" id="498211.CJA_0648"/>
<dbReference type="HOGENOM" id="CLU_007251_4_0_6"/>
<proteinExistence type="predicted"/>
<organism evidence="3 4">
    <name type="scientific">Cellvibrio japonicus (strain Ueda107)</name>
    <name type="common">Pseudomonas fluorescens subsp. cellulosa</name>
    <dbReference type="NCBI Taxonomy" id="498211"/>
    <lineage>
        <taxon>Bacteria</taxon>
        <taxon>Pseudomonadati</taxon>
        <taxon>Pseudomonadota</taxon>
        <taxon>Gammaproteobacteria</taxon>
        <taxon>Cellvibrionales</taxon>
        <taxon>Cellvibrionaceae</taxon>
        <taxon>Cellvibrio</taxon>
    </lineage>
</organism>
<dbReference type="eggNOG" id="COG0457">
    <property type="taxonomic scope" value="Bacteria"/>
</dbReference>
<sequence length="608" mass="67764">MSKHRQAGTTTPPHRVRRYLQAIGLGLGMLLAYGCSPLKPIEDPGTQGIQPELPDEPGAPAAASGAAPLDLPERNDRAFDSETLYSLLAAEFAGNRRLYDLALSNYAQQARQTRDPQIAERATLLARYLGDKDTALEAAQIWMDAAPDNREALSNQALAQLEAGQLHQAFASSQRLLEQGETPHFQVIAAQANTLSKAEHDQLLAEFQSLLKTHKNNEQLLVGTGLLLEQQGDYPQAMTLARRALKLAPRSLPPAILEANLLHLLKRDQEAIAKMEDLLALHPDNHRLRYQYARILSHNDLAAAQQQFALLTQQLPHNGDIWLSLGIVALQREDQETAERAFEALVELGQHKNTANFYLGQMSEAAGNPDEALLYYLQVNGGSDFLAAQARLLDIFMQRGEYDAAHQHINRQSLRQPEHAAILFMLEAETLRLHQQHPMADQVLNEAIRELPDSIPLRYARALQYEQQGQLDKAEEDLRHLLSLQPDNAQALNALGYLLADRTNRLEEARNLVNQALALSPDEPAIIDSMGWIEYRSGNLGRAIELLQRAYDASGDAEIAAHLGEALWVSGRADEARQVWRQGLQKKTREGKTHPLLRSTLERLKVEL</sequence>
<protein>
    <submittedName>
        <fullName evidence="3">TPR domain protein</fullName>
    </submittedName>
</protein>
<dbReference type="PANTHER" id="PTHR12558:SF13">
    <property type="entry name" value="CELL DIVISION CYCLE PROTEIN 27 HOMOLOG"/>
    <property type="match status" value="1"/>
</dbReference>
<gene>
    <name evidence="3" type="ordered locus">CJA_0648</name>
</gene>
<dbReference type="PROSITE" id="PS50005">
    <property type="entry name" value="TPR"/>
    <property type="match status" value="2"/>
</dbReference>
<dbReference type="SUPFAM" id="SSF48452">
    <property type="entry name" value="TPR-like"/>
    <property type="match status" value="2"/>
</dbReference>
<dbReference type="InterPro" id="IPR019734">
    <property type="entry name" value="TPR_rpt"/>
</dbReference>
<name>B3PJP0_CELJU</name>
<evidence type="ECO:0000313" key="3">
    <source>
        <dbReference type="EMBL" id="ACE83707.1"/>
    </source>
</evidence>
<accession>B3PJP0</accession>
<keyword evidence="1" id="KW-0802">TPR repeat</keyword>
<dbReference type="Proteomes" id="UP000001036">
    <property type="component" value="Chromosome"/>
</dbReference>
<dbReference type="PANTHER" id="PTHR12558">
    <property type="entry name" value="CELL DIVISION CYCLE 16,23,27"/>
    <property type="match status" value="1"/>
</dbReference>
<dbReference type="AlphaFoldDB" id="B3PJP0"/>
<dbReference type="Pfam" id="PF13432">
    <property type="entry name" value="TPR_16"/>
    <property type="match status" value="4"/>
</dbReference>
<dbReference type="OrthoDB" id="9766710at2"/>
<feature type="repeat" description="TPR" evidence="1">
    <location>
        <begin position="218"/>
        <end position="251"/>
    </location>
</feature>
<feature type="compositionally biased region" description="Low complexity" evidence="2">
    <location>
        <begin position="56"/>
        <end position="70"/>
    </location>
</feature>
<feature type="region of interest" description="Disordered" evidence="2">
    <location>
        <begin position="42"/>
        <end position="72"/>
    </location>
</feature>
<evidence type="ECO:0000256" key="2">
    <source>
        <dbReference type="SAM" id="MobiDB-lite"/>
    </source>
</evidence>
<dbReference type="PROSITE" id="PS51257">
    <property type="entry name" value="PROKAR_LIPOPROTEIN"/>
    <property type="match status" value="1"/>
</dbReference>
<feature type="repeat" description="TPR" evidence="1">
    <location>
        <begin position="455"/>
        <end position="488"/>
    </location>
</feature>
<dbReference type="EMBL" id="CP000934">
    <property type="protein sequence ID" value="ACE83707.1"/>
    <property type="molecule type" value="Genomic_DNA"/>
</dbReference>
<keyword evidence="4" id="KW-1185">Reference proteome</keyword>
<dbReference type="SMART" id="SM00028">
    <property type="entry name" value="TPR"/>
    <property type="match status" value="7"/>
</dbReference>
<dbReference type="RefSeq" id="WP_012486324.1">
    <property type="nucleotide sequence ID" value="NC_010995.1"/>
</dbReference>
<dbReference type="InterPro" id="IPR011990">
    <property type="entry name" value="TPR-like_helical_dom_sf"/>
</dbReference>
<dbReference type="Gene3D" id="1.25.40.10">
    <property type="entry name" value="Tetratricopeptide repeat domain"/>
    <property type="match status" value="2"/>
</dbReference>
<dbReference type="KEGG" id="cja:CJA_0648"/>